<feature type="region of interest" description="Disordered" evidence="2">
    <location>
        <begin position="521"/>
        <end position="541"/>
    </location>
</feature>
<evidence type="ECO:0000259" key="3">
    <source>
        <dbReference type="PROSITE" id="PS51082"/>
    </source>
</evidence>
<dbReference type="InParanoid" id="H3D7H7"/>
<feature type="compositionally biased region" description="Basic and acidic residues" evidence="2">
    <location>
        <begin position="378"/>
        <end position="388"/>
    </location>
</feature>
<evidence type="ECO:0000313" key="5">
    <source>
        <dbReference type="Proteomes" id="UP000007303"/>
    </source>
</evidence>
<name>H3D7H7_TETNG</name>
<dbReference type="GO" id="GO:0034314">
    <property type="term" value="P:Arp2/3 complex-mediated actin nucleation"/>
    <property type="evidence" value="ECO:0007669"/>
    <property type="project" value="TreeGrafter"/>
</dbReference>
<feature type="compositionally biased region" description="Polar residues" evidence="2">
    <location>
        <begin position="310"/>
        <end position="319"/>
    </location>
</feature>
<dbReference type="GO" id="GO:0003779">
    <property type="term" value="F:actin binding"/>
    <property type="evidence" value="ECO:0007669"/>
    <property type="project" value="InterPro"/>
</dbReference>
<dbReference type="GO" id="GO:0043065">
    <property type="term" value="P:positive regulation of apoptotic process"/>
    <property type="evidence" value="ECO:0007669"/>
    <property type="project" value="TreeGrafter"/>
</dbReference>
<dbReference type="GO" id="GO:0005737">
    <property type="term" value="C:cytoplasm"/>
    <property type="evidence" value="ECO:0007669"/>
    <property type="project" value="TreeGrafter"/>
</dbReference>
<evidence type="ECO:0000256" key="1">
    <source>
        <dbReference type="ARBA" id="ARBA00023054"/>
    </source>
</evidence>
<evidence type="ECO:0000256" key="2">
    <source>
        <dbReference type="SAM" id="MobiDB-lite"/>
    </source>
</evidence>
<feature type="region of interest" description="Disordered" evidence="2">
    <location>
        <begin position="368"/>
        <end position="412"/>
    </location>
</feature>
<dbReference type="OMA" id="LRTFKQX"/>
<dbReference type="STRING" id="99883.ENSTNIP00000016468"/>
<protein>
    <submittedName>
        <fullName evidence="4">Junction mediating and regulatory protein, p53 cofactor</fullName>
    </submittedName>
</protein>
<evidence type="ECO:0000313" key="4">
    <source>
        <dbReference type="Ensembl" id="ENSTNIP00000016468.1"/>
    </source>
</evidence>
<reference evidence="4" key="2">
    <citation type="submission" date="2025-08" db="UniProtKB">
        <authorList>
            <consortium name="Ensembl"/>
        </authorList>
    </citation>
    <scope>IDENTIFICATION</scope>
</reference>
<accession>H3D7H7</accession>
<organism evidence="4 5">
    <name type="scientific">Tetraodon nigroviridis</name>
    <name type="common">Spotted green pufferfish</name>
    <name type="synonym">Chelonodon nigroviridis</name>
    <dbReference type="NCBI Taxonomy" id="99883"/>
    <lineage>
        <taxon>Eukaryota</taxon>
        <taxon>Metazoa</taxon>
        <taxon>Chordata</taxon>
        <taxon>Craniata</taxon>
        <taxon>Vertebrata</taxon>
        <taxon>Euteleostomi</taxon>
        <taxon>Actinopterygii</taxon>
        <taxon>Neopterygii</taxon>
        <taxon>Teleostei</taxon>
        <taxon>Neoteleostei</taxon>
        <taxon>Acanthomorphata</taxon>
        <taxon>Eupercaria</taxon>
        <taxon>Tetraodontiformes</taxon>
        <taxon>Tetradontoidea</taxon>
        <taxon>Tetraodontidae</taxon>
        <taxon>Tetraodon</taxon>
    </lineage>
</organism>
<sequence>QISLETERLGPRRVEGLKKEDEEWQKKAHAAVLAIQDLTVRFFEATTRAQKALYERMRADQKKFGKSSWAAAVERMERLQYAVSKETLQLMRAKEICLEQKKHALKEEMQGLQGGEDAMLRLDQMETLYYKLQLQLYDIQAEVLQCEELLLTAQLQSLRRQMTEHQDDVVYYDAFESPDAMKSGEDPPTPPSPLRDEELSTLQLRTRQLEARRGRITAKKVYLKNKKEICIINRNQKIQQRQGSHDDSGSLETTSQREDDEAKRNVSMSQERQRTLEKLRSLRQRYPGQVTLKSSRLRLNPPQGRRRTEQPSTQAASVQTDCISDLPELWAPPPPASDACEVVSLPAIQLHALDASAPFLSLPPLSAPQSMTMSLSPSEERQSEEKEPATPAGQVSRETETSSLPLAPFSPRFFDSSQLQTARKKLRKTASLDSSQWRRASSPMDEVLASLKRGSFHLRKAELRVLAPDPDDDTNNILAQIRQGVRLKKVRTRPEQQRLARTFPHSADPLTRIHEALRRIKEASPESESEDEGLPCTDWES</sequence>
<feature type="compositionally biased region" description="Acidic residues" evidence="2">
    <location>
        <begin position="525"/>
        <end position="541"/>
    </location>
</feature>
<dbReference type="InterPro" id="IPR003124">
    <property type="entry name" value="WH2_dom"/>
</dbReference>
<dbReference type="PROSITE" id="PS51082">
    <property type="entry name" value="WH2"/>
    <property type="match status" value="1"/>
</dbReference>
<keyword evidence="1" id="KW-0175">Coiled coil</keyword>
<keyword evidence="5" id="KW-1185">Reference proteome</keyword>
<dbReference type="GO" id="GO:0071933">
    <property type="term" value="F:Arp2/3 complex binding"/>
    <property type="evidence" value="ECO:0007669"/>
    <property type="project" value="TreeGrafter"/>
</dbReference>
<dbReference type="GO" id="GO:0070060">
    <property type="term" value="P:'de novo' actin filament nucleation"/>
    <property type="evidence" value="ECO:0007669"/>
    <property type="project" value="TreeGrafter"/>
</dbReference>
<dbReference type="PANTHER" id="PTHR23330">
    <property type="entry name" value="P300 TRANSCRIPTIONAL COFACTOR JMY-RELATED"/>
    <property type="match status" value="1"/>
</dbReference>
<proteinExistence type="predicted"/>
<feature type="region of interest" description="Disordered" evidence="2">
    <location>
        <begin position="178"/>
        <end position="197"/>
    </location>
</feature>
<feature type="region of interest" description="Disordered" evidence="2">
    <location>
        <begin position="237"/>
        <end position="319"/>
    </location>
</feature>
<dbReference type="AlphaFoldDB" id="H3D7H7"/>
<feature type="domain" description="WH2" evidence="3">
    <location>
        <begin position="473"/>
        <end position="490"/>
    </location>
</feature>
<feature type="compositionally biased region" description="Basic and acidic residues" evidence="2">
    <location>
        <begin position="271"/>
        <end position="280"/>
    </location>
</feature>
<reference evidence="4" key="3">
    <citation type="submission" date="2025-09" db="UniProtKB">
        <authorList>
            <consortium name="Ensembl"/>
        </authorList>
    </citation>
    <scope>IDENTIFICATION</scope>
</reference>
<feature type="compositionally biased region" description="Basic and acidic residues" evidence="2">
    <location>
        <begin position="255"/>
        <end position="264"/>
    </location>
</feature>
<dbReference type="Proteomes" id="UP000007303">
    <property type="component" value="Unassembled WGS sequence"/>
</dbReference>
<dbReference type="InterPro" id="IPR031738">
    <property type="entry name" value="JMY/WHAMM"/>
</dbReference>
<dbReference type="PANTHER" id="PTHR23330:SF8">
    <property type="entry name" value="JUNCTION-MEDIATING AND -REGULATORY PROTEIN"/>
    <property type="match status" value="1"/>
</dbReference>
<reference evidence="5" key="1">
    <citation type="journal article" date="2004" name="Nature">
        <title>Genome duplication in the teleost fish Tetraodon nigroviridis reveals the early vertebrate proto-karyotype.</title>
        <authorList>
            <person name="Jaillon O."/>
            <person name="Aury J.-M."/>
            <person name="Brunet F."/>
            <person name="Petit J.-L."/>
            <person name="Stange-Thomann N."/>
            <person name="Mauceli E."/>
            <person name="Bouneau L."/>
            <person name="Fischer C."/>
            <person name="Ozouf-Costaz C."/>
            <person name="Bernot A."/>
            <person name="Nicaud S."/>
            <person name="Jaffe D."/>
            <person name="Fisher S."/>
            <person name="Lutfalla G."/>
            <person name="Dossat C."/>
            <person name="Segurens B."/>
            <person name="Dasilva C."/>
            <person name="Salanoubat M."/>
            <person name="Levy M."/>
            <person name="Boudet N."/>
            <person name="Castellano S."/>
            <person name="Anthouard V."/>
            <person name="Jubin C."/>
            <person name="Castelli V."/>
            <person name="Katinka M."/>
            <person name="Vacherie B."/>
            <person name="Biemont C."/>
            <person name="Skalli Z."/>
            <person name="Cattolico L."/>
            <person name="Poulain J."/>
            <person name="De Berardinis V."/>
            <person name="Cruaud C."/>
            <person name="Duprat S."/>
            <person name="Brottier P."/>
            <person name="Coutanceau J.-P."/>
            <person name="Gouzy J."/>
            <person name="Parra G."/>
            <person name="Lardier G."/>
            <person name="Chapple C."/>
            <person name="McKernan K.J."/>
            <person name="McEwan P."/>
            <person name="Bosak S."/>
            <person name="Kellis M."/>
            <person name="Volff J.-N."/>
            <person name="Guigo R."/>
            <person name="Zody M.C."/>
            <person name="Mesirov J."/>
            <person name="Lindblad-Toh K."/>
            <person name="Birren B."/>
            <person name="Nusbaum C."/>
            <person name="Kahn D."/>
            <person name="Robinson-Rechavi M."/>
            <person name="Laudet V."/>
            <person name="Schachter V."/>
            <person name="Quetier F."/>
            <person name="Saurin W."/>
            <person name="Scarpelli C."/>
            <person name="Wincker P."/>
            <person name="Lander E.S."/>
            <person name="Weissenbach J."/>
            <person name="Roest Crollius H."/>
        </authorList>
    </citation>
    <scope>NUCLEOTIDE SEQUENCE [LARGE SCALE GENOMIC DNA]</scope>
</reference>
<dbReference type="GO" id="GO:0072332">
    <property type="term" value="P:intrinsic apoptotic signaling pathway by p53 class mediator"/>
    <property type="evidence" value="ECO:0007669"/>
    <property type="project" value="TreeGrafter"/>
</dbReference>
<dbReference type="GO" id="GO:0005634">
    <property type="term" value="C:nucleus"/>
    <property type="evidence" value="ECO:0007669"/>
    <property type="project" value="TreeGrafter"/>
</dbReference>
<dbReference type="Pfam" id="PF15871">
    <property type="entry name" value="JMY"/>
    <property type="match status" value="1"/>
</dbReference>
<dbReference type="Ensembl" id="ENSTNIT00000016681.1">
    <property type="protein sequence ID" value="ENSTNIP00000016468.1"/>
    <property type="gene ID" value="ENSTNIG00000013473.1"/>
</dbReference>
<dbReference type="GeneTree" id="ENSGT00510000046704"/>
<dbReference type="GO" id="GO:0003713">
    <property type="term" value="F:transcription coactivator activity"/>
    <property type="evidence" value="ECO:0007669"/>
    <property type="project" value="TreeGrafter"/>
</dbReference>